<dbReference type="AlphaFoldDB" id="A0A662ZDI5"/>
<dbReference type="Proteomes" id="UP000243374">
    <property type="component" value="Unassembled WGS sequence"/>
</dbReference>
<organism evidence="1 2">
    <name type="scientific">Succinivibrio dextrinosolvens</name>
    <dbReference type="NCBI Taxonomy" id="83771"/>
    <lineage>
        <taxon>Bacteria</taxon>
        <taxon>Pseudomonadati</taxon>
        <taxon>Pseudomonadota</taxon>
        <taxon>Gammaproteobacteria</taxon>
        <taxon>Aeromonadales</taxon>
        <taxon>Succinivibrionaceae</taxon>
        <taxon>Succinivibrio</taxon>
    </lineage>
</organism>
<keyword evidence="2" id="KW-1185">Reference proteome</keyword>
<evidence type="ECO:0000313" key="1">
    <source>
        <dbReference type="EMBL" id="SFK59385.1"/>
    </source>
</evidence>
<sequence length="50" mass="5983">MSITKSYNKHTNTWYVYDTTYVFDETKNKKVQKRKCIGKYDPVTDSIIET</sequence>
<reference evidence="1 2" key="1">
    <citation type="submission" date="2016-10" db="EMBL/GenBank/DDBJ databases">
        <authorList>
            <person name="Varghese N."/>
            <person name="Submissions S."/>
        </authorList>
    </citation>
    <scope>NUCLEOTIDE SEQUENCE [LARGE SCALE GENOMIC DNA]</scope>
    <source>
        <strain evidence="1 2">22B</strain>
    </source>
</reference>
<dbReference type="EMBL" id="FOSF01000129">
    <property type="protein sequence ID" value="SFK59385.1"/>
    <property type="molecule type" value="Genomic_DNA"/>
</dbReference>
<name>A0A662ZDI5_9GAMM</name>
<proteinExistence type="predicted"/>
<gene>
    <name evidence="1" type="ORF">SAMN04487865_11293</name>
</gene>
<accession>A0A662ZDI5</accession>
<protein>
    <submittedName>
        <fullName evidence="1">Uncharacterized protein</fullName>
    </submittedName>
</protein>
<evidence type="ECO:0000313" key="2">
    <source>
        <dbReference type="Proteomes" id="UP000243374"/>
    </source>
</evidence>
<feature type="non-terminal residue" evidence="1">
    <location>
        <position position="50"/>
    </location>
</feature>